<reference evidence="2 3" key="1">
    <citation type="journal article" date="2022" name="Int. J. Syst. Evol. Microbiol.">
        <title>Pseudocitrobacter corydidari sp. nov., isolated from the Asian emerald cockroach Corydidarum magnifica.</title>
        <authorList>
            <person name="Guzman J."/>
            <person name="Poehlein A."/>
            <person name="Glaeser S.P."/>
            <person name="Schwengers O."/>
            <person name="Blom J."/>
            <person name="Hollensteiner J."/>
            <person name="Kampfer P."/>
            <person name="Vilcinskas A."/>
        </authorList>
    </citation>
    <scope>NUCLEOTIDE SEQUENCE [LARGE SCALE GENOMIC DNA]</scope>
    <source>
        <strain evidence="2">G163CM</strain>
    </source>
</reference>
<feature type="domain" description="N-acetyltransferase" evidence="1">
    <location>
        <begin position="2"/>
        <end position="56"/>
    </location>
</feature>
<dbReference type="Pfam" id="PF13508">
    <property type="entry name" value="Acetyltransf_7"/>
    <property type="match status" value="1"/>
</dbReference>
<dbReference type="InterPro" id="IPR000182">
    <property type="entry name" value="GNAT_dom"/>
</dbReference>
<proteinExistence type="predicted"/>
<sequence length="80" mass="9332">MLWVSPSHQRQGVGNALINQVENVLKNKHARLLIVETSSLHDFSAARDFYSKQGFIKEARIRHYYGIDEDKIIFTKNMKK</sequence>
<evidence type="ECO:0000313" key="3">
    <source>
        <dbReference type="Proteomes" id="UP001199659"/>
    </source>
</evidence>
<accession>A0ABY3S721</accession>
<dbReference type="SUPFAM" id="SSF55729">
    <property type="entry name" value="Acyl-CoA N-acyltransferases (Nat)"/>
    <property type="match status" value="1"/>
</dbReference>
<evidence type="ECO:0000313" key="2">
    <source>
        <dbReference type="EMBL" id="UGS41884.1"/>
    </source>
</evidence>
<dbReference type="CDD" id="cd04301">
    <property type="entry name" value="NAT_SF"/>
    <property type="match status" value="1"/>
</dbReference>
<protein>
    <recommendedName>
        <fullName evidence="1">N-acetyltransferase domain-containing protein</fullName>
    </recommendedName>
</protein>
<dbReference type="Gene3D" id="3.40.630.30">
    <property type="match status" value="1"/>
</dbReference>
<evidence type="ECO:0000259" key="1">
    <source>
        <dbReference type="Pfam" id="PF13508"/>
    </source>
</evidence>
<gene>
    <name evidence="2" type="ORF">G163CM_26010</name>
</gene>
<dbReference type="EMBL" id="CP087880">
    <property type="protein sequence ID" value="UGS41884.1"/>
    <property type="molecule type" value="Genomic_DNA"/>
</dbReference>
<organism evidence="2 3">
    <name type="scientific">Pseudocitrobacter corydidari</name>
    <dbReference type="NCBI Taxonomy" id="2891570"/>
    <lineage>
        <taxon>Bacteria</taxon>
        <taxon>Pseudomonadati</taxon>
        <taxon>Pseudomonadota</taxon>
        <taxon>Gammaproteobacteria</taxon>
        <taxon>Enterobacterales</taxon>
        <taxon>Enterobacteriaceae</taxon>
        <taxon>Pseudocitrobacter</taxon>
    </lineage>
</organism>
<dbReference type="InterPro" id="IPR016181">
    <property type="entry name" value="Acyl_CoA_acyltransferase"/>
</dbReference>
<keyword evidence="3" id="KW-1185">Reference proteome</keyword>
<dbReference type="Proteomes" id="UP001199659">
    <property type="component" value="Chromosome"/>
</dbReference>
<name>A0ABY3S721_9ENTR</name>